<gene>
    <name evidence="1" type="ORF">LVIROSA_LOCUS38399</name>
</gene>
<dbReference type="InterPro" id="IPR016024">
    <property type="entry name" value="ARM-type_fold"/>
</dbReference>
<proteinExistence type="predicted"/>
<reference evidence="1 2" key="1">
    <citation type="submission" date="2022-01" db="EMBL/GenBank/DDBJ databases">
        <authorList>
            <person name="Xiong W."/>
            <person name="Schranz E."/>
        </authorList>
    </citation>
    <scope>NUCLEOTIDE SEQUENCE [LARGE SCALE GENOMIC DNA]</scope>
</reference>
<dbReference type="GO" id="GO:0030515">
    <property type="term" value="F:snoRNA binding"/>
    <property type="evidence" value="ECO:0007669"/>
    <property type="project" value="TreeGrafter"/>
</dbReference>
<dbReference type="GO" id="GO:0045943">
    <property type="term" value="P:positive regulation of transcription by RNA polymerase I"/>
    <property type="evidence" value="ECO:0007669"/>
    <property type="project" value="TreeGrafter"/>
</dbReference>
<dbReference type="GO" id="GO:0000462">
    <property type="term" value="P:maturation of SSU-rRNA from tricistronic rRNA transcript (SSU-rRNA, 5.8S rRNA, LSU-rRNA)"/>
    <property type="evidence" value="ECO:0007669"/>
    <property type="project" value="TreeGrafter"/>
</dbReference>
<sequence length="220" mass="24624">MCYIQYNLLSILEDISNSLIPNNEAAQSFDINLLLNCTRSTNDPTTRNHVFSLLSAVSKVLPERILDHILDILSVICESAVTQALGLVCDMGKELTMLTQKHNKRVMNPCVRCSWLRFDEVASRHFEKMLHEILKIVDDNINTSKHASLRLSSISTLESLVTIFPSSDSVFNTCLAIVIKHIHSEDLAISSGCFRTVGALINVLGPRALREFPSIMNHVF</sequence>
<dbReference type="PANTHER" id="PTHR13457:SF1">
    <property type="entry name" value="HEAT REPEAT-CONTAINING PROTEIN 1"/>
    <property type="match status" value="1"/>
</dbReference>
<dbReference type="Proteomes" id="UP001157418">
    <property type="component" value="Unassembled WGS sequence"/>
</dbReference>
<protein>
    <submittedName>
        <fullName evidence="1">Uncharacterized protein</fullName>
    </submittedName>
</protein>
<evidence type="ECO:0000313" key="1">
    <source>
        <dbReference type="EMBL" id="CAH1453133.1"/>
    </source>
</evidence>
<dbReference type="InterPro" id="IPR011989">
    <property type="entry name" value="ARM-like"/>
</dbReference>
<name>A0AAU9PT63_9ASTR</name>
<dbReference type="SUPFAM" id="SSF48371">
    <property type="entry name" value="ARM repeat"/>
    <property type="match status" value="1"/>
</dbReference>
<accession>A0AAU9PT63</accession>
<evidence type="ECO:0000313" key="2">
    <source>
        <dbReference type="Proteomes" id="UP001157418"/>
    </source>
</evidence>
<dbReference type="PANTHER" id="PTHR13457">
    <property type="entry name" value="BAP28"/>
    <property type="match status" value="1"/>
</dbReference>
<organism evidence="1 2">
    <name type="scientific">Lactuca virosa</name>
    <dbReference type="NCBI Taxonomy" id="75947"/>
    <lineage>
        <taxon>Eukaryota</taxon>
        <taxon>Viridiplantae</taxon>
        <taxon>Streptophyta</taxon>
        <taxon>Embryophyta</taxon>
        <taxon>Tracheophyta</taxon>
        <taxon>Spermatophyta</taxon>
        <taxon>Magnoliopsida</taxon>
        <taxon>eudicotyledons</taxon>
        <taxon>Gunneridae</taxon>
        <taxon>Pentapetalae</taxon>
        <taxon>asterids</taxon>
        <taxon>campanulids</taxon>
        <taxon>Asterales</taxon>
        <taxon>Asteraceae</taxon>
        <taxon>Cichorioideae</taxon>
        <taxon>Cichorieae</taxon>
        <taxon>Lactucinae</taxon>
        <taxon>Lactuca</taxon>
    </lineage>
</organism>
<keyword evidence="2" id="KW-1185">Reference proteome</keyword>
<dbReference type="GO" id="GO:0034455">
    <property type="term" value="C:t-UTP complex"/>
    <property type="evidence" value="ECO:0007669"/>
    <property type="project" value="TreeGrafter"/>
</dbReference>
<dbReference type="InterPro" id="IPR040191">
    <property type="entry name" value="UTP10"/>
</dbReference>
<dbReference type="EMBL" id="CAKMRJ010005745">
    <property type="protein sequence ID" value="CAH1453133.1"/>
    <property type="molecule type" value="Genomic_DNA"/>
</dbReference>
<comment type="caution">
    <text evidence="1">The sequence shown here is derived from an EMBL/GenBank/DDBJ whole genome shotgun (WGS) entry which is preliminary data.</text>
</comment>
<dbReference type="GO" id="GO:0032040">
    <property type="term" value="C:small-subunit processome"/>
    <property type="evidence" value="ECO:0007669"/>
    <property type="project" value="TreeGrafter"/>
</dbReference>
<dbReference type="AlphaFoldDB" id="A0AAU9PT63"/>
<dbReference type="Gene3D" id="1.25.10.10">
    <property type="entry name" value="Leucine-rich Repeat Variant"/>
    <property type="match status" value="1"/>
</dbReference>
<dbReference type="GO" id="GO:0030686">
    <property type="term" value="C:90S preribosome"/>
    <property type="evidence" value="ECO:0007669"/>
    <property type="project" value="TreeGrafter"/>
</dbReference>